<comment type="caution">
    <text evidence="2">The sequence shown here is derived from an EMBL/GenBank/DDBJ whole genome shotgun (WGS) entry which is preliminary data.</text>
</comment>
<keyword evidence="3" id="KW-1185">Reference proteome</keyword>
<dbReference type="Proteomes" id="UP001482620">
    <property type="component" value="Unassembled WGS sequence"/>
</dbReference>
<protein>
    <submittedName>
        <fullName evidence="2">Uncharacterized protein</fullName>
    </submittedName>
</protein>
<dbReference type="EMBL" id="JAHRIQ010108182">
    <property type="protein sequence ID" value="MEQ2256867.1"/>
    <property type="molecule type" value="Genomic_DNA"/>
</dbReference>
<evidence type="ECO:0000256" key="1">
    <source>
        <dbReference type="SAM" id="MobiDB-lite"/>
    </source>
</evidence>
<evidence type="ECO:0000313" key="3">
    <source>
        <dbReference type="Proteomes" id="UP001482620"/>
    </source>
</evidence>
<accession>A0ABV0VKX5</accession>
<reference evidence="2 3" key="1">
    <citation type="submission" date="2021-06" db="EMBL/GenBank/DDBJ databases">
        <authorList>
            <person name="Palmer J.M."/>
        </authorList>
    </citation>
    <scope>NUCLEOTIDE SEQUENCE [LARGE SCALE GENOMIC DNA]</scope>
    <source>
        <strain evidence="3">if_2019</strain>
        <tissue evidence="2">Muscle</tissue>
    </source>
</reference>
<sequence>MPQPAPCLTSLIDPVSVPELLSLKSPVSHLSFTCAVEITACHPLRFPLWASSSTQDKSSDSRKLCGVLPK</sequence>
<evidence type="ECO:0000313" key="2">
    <source>
        <dbReference type="EMBL" id="MEQ2256867.1"/>
    </source>
</evidence>
<feature type="region of interest" description="Disordered" evidence="1">
    <location>
        <begin position="50"/>
        <end position="70"/>
    </location>
</feature>
<proteinExistence type="predicted"/>
<name>A0ABV0VKX5_9TELE</name>
<organism evidence="2 3">
    <name type="scientific">Ilyodon furcidens</name>
    <name type="common">goldbreast splitfin</name>
    <dbReference type="NCBI Taxonomy" id="33524"/>
    <lineage>
        <taxon>Eukaryota</taxon>
        <taxon>Metazoa</taxon>
        <taxon>Chordata</taxon>
        <taxon>Craniata</taxon>
        <taxon>Vertebrata</taxon>
        <taxon>Euteleostomi</taxon>
        <taxon>Actinopterygii</taxon>
        <taxon>Neopterygii</taxon>
        <taxon>Teleostei</taxon>
        <taxon>Neoteleostei</taxon>
        <taxon>Acanthomorphata</taxon>
        <taxon>Ovalentaria</taxon>
        <taxon>Atherinomorphae</taxon>
        <taxon>Cyprinodontiformes</taxon>
        <taxon>Goodeidae</taxon>
        <taxon>Ilyodon</taxon>
    </lineage>
</organism>
<gene>
    <name evidence="2" type="ORF">ILYODFUR_028541</name>
</gene>